<evidence type="ECO:0000256" key="5">
    <source>
        <dbReference type="ARBA" id="ARBA00022695"/>
    </source>
</evidence>
<evidence type="ECO:0000256" key="4">
    <source>
        <dbReference type="ARBA" id="ARBA00022679"/>
    </source>
</evidence>
<gene>
    <name evidence="11" type="primary">gtaB_1</name>
    <name evidence="11" type="ORF">JDO7802_00179</name>
</gene>
<accession>A0A0M6YFX5</accession>
<dbReference type="GO" id="GO:0003983">
    <property type="term" value="F:UTP:glucose-1-phosphate uridylyltransferase activity"/>
    <property type="evidence" value="ECO:0007669"/>
    <property type="project" value="UniProtKB-EC"/>
</dbReference>
<evidence type="ECO:0000256" key="2">
    <source>
        <dbReference type="ARBA" id="ARBA00012415"/>
    </source>
</evidence>
<dbReference type="Pfam" id="PF00483">
    <property type="entry name" value="NTP_transferase"/>
    <property type="match status" value="1"/>
</dbReference>
<dbReference type="AlphaFoldDB" id="A0A0M6YFX5"/>
<dbReference type="STRING" id="420998.JDO7802_00179"/>
<dbReference type="GO" id="GO:0006011">
    <property type="term" value="P:UDP-alpha-D-glucose metabolic process"/>
    <property type="evidence" value="ECO:0007669"/>
    <property type="project" value="InterPro"/>
</dbReference>
<dbReference type="PANTHER" id="PTHR43197:SF1">
    <property type="entry name" value="UTP--GLUCOSE-1-PHOSPHATE URIDYLYLTRANSFERASE"/>
    <property type="match status" value="1"/>
</dbReference>
<dbReference type="Gene3D" id="3.90.550.10">
    <property type="entry name" value="Spore Coat Polysaccharide Biosynthesis Protein SpsA, Chain A"/>
    <property type="match status" value="1"/>
</dbReference>
<evidence type="ECO:0000256" key="8">
    <source>
        <dbReference type="ARBA" id="ARBA00032341"/>
    </source>
</evidence>
<dbReference type="InterPro" id="IPR029044">
    <property type="entry name" value="Nucleotide-diphossugar_trans"/>
</dbReference>
<dbReference type="EC" id="2.7.7.9" evidence="2"/>
<evidence type="ECO:0000256" key="6">
    <source>
        <dbReference type="ARBA" id="ARBA00031455"/>
    </source>
</evidence>
<keyword evidence="5 11" id="KW-0548">Nucleotidyltransferase</keyword>
<dbReference type="RefSeq" id="WP_055081811.1">
    <property type="nucleotide sequence ID" value="NZ_CXSU01000005.1"/>
</dbReference>
<dbReference type="Proteomes" id="UP000049222">
    <property type="component" value="Unassembled WGS sequence"/>
</dbReference>
<organism evidence="11 12">
    <name type="scientific">Jannaschia donghaensis</name>
    <dbReference type="NCBI Taxonomy" id="420998"/>
    <lineage>
        <taxon>Bacteria</taxon>
        <taxon>Pseudomonadati</taxon>
        <taxon>Pseudomonadota</taxon>
        <taxon>Alphaproteobacteria</taxon>
        <taxon>Rhodobacterales</taxon>
        <taxon>Roseobacteraceae</taxon>
        <taxon>Jannaschia</taxon>
    </lineage>
</organism>
<dbReference type="InterPro" id="IPR005771">
    <property type="entry name" value="GalU_uridylyltTrfase_bac/arc"/>
</dbReference>
<comment type="similarity">
    <text evidence="1">Belongs to the UDPGP type 2 family.</text>
</comment>
<evidence type="ECO:0000313" key="11">
    <source>
        <dbReference type="EMBL" id="CTQ48177.1"/>
    </source>
</evidence>
<evidence type="ECO:0000256" key="3">
    <source>
        <dbReference type="ARBA" id="ARBA00019048"/>
    </source>
</evidence>
<name>A0A0M6YFX5_9RHOB</name>
<dbReference type="InterPro" id="IPR005835">
    <property type="entry name" value="NTP_transferase_dom"/>
</dbReference>
<evidence type="ECO:0000259" key="10">
    <source>
        <dbReference type="Pfam" id="PF00483"/>
    </source>
</evidence>
<feature type="domain" description="Nucleotidyl transferase" evidence="10">
    <location>
        <begin position="12"/>
        <end position="268"/>
    </location>
</feature>
<dbReference type="PANTHER" id="PTHR43197">
    <property type="entry name" value="UTP--GLUCOSE-1-PHOSPHATE URIDYLYLTRANSFERASE"/>
    <property type="match status" value="1"/>
</dbReference>
<dbReference type="SUPFAM" id="SSF53448">
    <property type="entry name" value="Nucleotide-diphospho-sugar transferases"/>
    <property type="match status" value="1"/>
</dbReference>
<evidence type="ECO:0000256" key="1">
    <source>
        <dbReference type="ARBA" id="ARBA00006890"/>
    </source>
</evidence>
<protein>
    <recommendedName>
        <fullName evidence="3">UTP--glucose-1-phosphate uridylyltransferase</fullName>
        <ecNumber evidence="2">2.7.7.9</ecNumber>
    </recommendedName>
    <alternativeName>
        <fullName evidence="6">Alpha-D-glucosyl-1-phosphate uridylyltransferase</fullName>
    </alternativeName>
    <alternativeName>
        <fullName evidence="7">UDP-glucose pyrophosphorylase</fullName>
    </alternativeName>
    <alternativeName>
        <fullName evidence="8">Uridine diphosphoglucose pyrophosphorylase</fullName>
    </alternativeName>
</protein>
<keyword evidence="12" id="KW-1185">Reference proteome</keyword>
<evidence type="ECO:0000256" key="9">
    <source>
        <dbReference type="ARBA" id="ARBA00048128"/>
    </source>
</evidence>
<proteinExistence type="inferred from homology"/>
<comment type="catalytic activity">
    <reaction evidence="9">
        <text>alpha-D-glucose 1-phosphate + UTP + H(+) = UDP-alpha-D-glucose + diphosphate</text>
        <dbReference type="Rhea" id="RHEA:19889"/>
        <dbReference type="ChEBI" id="CHEBI:15378"/>
        <dbReference type="ChEBI" id="CHEBI:33019"/>
        <dbReference type="ChEBI" id="CHEBI:46398"/>
        <dbReference type="ChEBI" id="CHEBI:58601"/>
        <dbReference type="ChEBI" id="CHEBI:58885"/>
        <dbReference type="EC" id="2.7.7.9"/>
    </reaction>
</comment>
<evidence type="ECO:0000313" key="12">
    <source>
        <dbReference type="Proteomes" id="UP000049222"/>
    </source>
</evidence>
<sequence>MTDLATVIFPVAGMGTRMLPATKVVPKELLPVYDTPLLQFAVEEALAAGAKRLVFVSHPDKSAIEDYLAPSARLEDSLSAKGKETLLAAVRQATVPDDVEVIFVMQPEPLGLGHAVLQAADHLLDGPVGVILPDDLMLGTPCLREMAMAFDPDRMTSLIAAQDVARDRVSSYGIFDCTPGGSAVTPANGLVEKPLPDAAPSTLAAVGRYVFKQEVFDALRQTAPGAGGEIQLTDAIADCGGIHAFRFSGTRFDCGNPDGIVDATLAVQQLRQAPAIVLAAE</sequence>
<evidence type="ECO:0000256" key="7">
    <source>
        <dbReference type="ARBA" id="ARBA00031959"/>
    </source>
</evidence>
<dbReference type="EMBL" id="CXSU01000005">
    <property type="protein sequence ID" value="CTQ48177.1"/>
    <property type="molecule type" value="Genomic_DNA"/>
</dbReference>
<dbReference type="OrthoDB" id="9803306at2"/>
<keyword evidence="4 11" id="KW-0808">Transferase</keyword>
<reference evidence="11 12" key="1">
    <citation type="submission" date="2015-07" db="EMBL/GenBank/DDBJ databases">
        <authorList>
            <person name="Noorani M."/>
        </authorList>
    </citation>
    <scope>NUCLEOTIDE SEQUENCE [LARGE SCALE GENOMIC DNA]</scope>
    <source>
        <strain evidence="11 12">CECT 7802</strain>
    </source>
</reference>